<name>A0ABR3BR14_9TREE</name>
<dbReference type="EMBL" id="ATAM02000006">
    <property type="protein sequence ID" value="KAL0247635.1"/>
    <property type="molecule type" value="Genomic_DNA"/>
</dbReference>
<accession>A0ABR3BR14</accession>
<evidence type="ECO:0000313" key="2">
    <source>
        <dbReference type="Proteomes" id="UP000054399"/>
    </source>
</evidence>
<gene>
    <name evidence="1" type="ORF">I308_103712</name>
</gene>
<comment type="caution">
    <text evidence="1">The sequence shown here is derived from an EMBL/GenBank/DDBJ whole genome shotgun (WGS) entry which is preliminary data.</text>
</comment>
<dbReference type="RefSeq" id="XP_066613596.1">
    <property type="nucleotide sequence ID" value="XM_066758194.1"/>
</dbReference>
<organism evidence="1 2">
    <name type="scientific">Cryptococcus tetragattii IND107</name>
    <dbReference type="NCBI Taxonomy" id="1296105"/>
    <lineage>
        <taxon>Eukaryota</taxon>
        <taxon>Fungi</taxon>
        <taxon>Dikarya</taxon>
        <taxon>Basidiomycota</taxon>
        <taxon>Agaricomycotina</taxon>
        <taxon>Tremellomycetes</taxon>
        <taxon>Tremellales</taxon>
        <taxon>Cryptococcaceae</taxon>
        <taxon>Cryptococcus</taxon>
        <taxon>Cryptococcus gattii species complex</taxon>
    </lineage>
</organism>
<keyword evidence="2" id="KW-1185">Reference proteome</keyword>
<evidence type="ECO:0000313" key="1">
    <source>
        <dbReference type="EMBL" id="KAL0247635.1"/>
    </source>
</evidence>
<protein>
    <submittedName>
        <fullName evidence="1">Uncharacterized protein</fullName>
    </submittedName>
</protein>
<dbReference type="Proteomes" id="UP000054399">
    <property type="component" value="Unassembled WGS sequence"/>
</dbReference>
<reference evidence="1" key="2">
    <citation type="submission" date="2024-01" db="EMBL/GenBank/DDBJ databases">
        <title>Comparative genomics of Cryptococcus and Kwoniella reveals pathogenesis evolution and contrasting modes of karyotype evolution via chromosome fusion or intercentromeric recombination.</title>
        <authorList>
            <person name="Coelho M.A."/>
            <person name="David-Palma M."/>
            <person name="Shea T."/>
            <person name="Bowers K."/>
            <person name="Mcginley-Smith S."/>
            <person name="Mohammad A.W."/>
            <person name="Gnirke A."/>
            <person name="Yurkov A.M."/>
            <person name="Nowrousian M."/>
            <person name="Sun S."/>
            <person name="Cuomo C.A."/>
            <person name="Heitman J."/>
        </authorList>
    </citation>
    <scope>NUCLEOTIDE SEQUENCE</scope>
    <source>
        <strain evidence="1">IND107</strain>
    </source>
</reference>
<dbReference type="GeneID" id="91990568"/>
<reference evidence="1" key="1">
    <citation type="submission" date="2015-01" db="EMBL/GenBank/DDBJ databases">
        <authorList>
            <consortium name="The Broad Institute Genomics Platform"/>
            <person name="Cuomo C."/>
            <person name="Litvintseva A."/>
            <person name="Chen Y."/>
            <person name="Heitman J."/>
            <person name="Sun S."/>
            <person name="Springer D."/>
            <person name="Dromer F."/>
            <person name="Young S."/>
            <person name="Zeng Q."/>
            <person name="Gargeya S."/>
            <person name="Abouelleil A."/>
            <person name="Alvarado L."/>
            <person name="Chapman S.B."/>
            <person name="Gainer-Dewar J."/>
            <person name="Goldberg J."/>
            <person name="Griggs A."/>
            <person name="Gujja S."/>
            <person name="Hansen M."/>
            <person name="Howarth C."/>
            <person name="Imamovic A."/>
            <person name="Larimer J."/>
            <person name="Murphy C."/>
            <person name="Naylor J."/>
            <person name="Pearson M."/>
            <person name="Priest M."/>
            <person name="Roberts A."/>
            <person name="Saif S."/>
            <person name="Shea T."/>
            <person name="Sykes S."/>
            <person name="Wortman J."/>
            <person name="Nusbaum C."/>
            <person name="Birren B."/>
        </authorList>
    </citation>
    <scope>NUCLEOTIDE SEQUENCE</scope>
    <source>
        <strain evidence="1">IND107</strain>
    </source>
</reference>
<sequence length="91" mass="10723">MSEAPPVRHCSQCRSILLPDCCLTRLFDHCKNHNRERQVRYVRKKNEEAQCTSRVAFASGLPLKHTFLQRRLRTTHVDMVYPIGSEKERKN</sequence>
<proteinExistence type="predicted"/>